<dbReference type="GO" id="GO:0042744">
    <property type="term" value="P:hydrogen peroxide catabolic process"/>
    <property type="evidence" value="ECO:0007669"/>
    <property type="project" value="TreeGrafter"/>
</dbReference>
<evidence type="ECO:0000256" key="4">
    <source>
        <dbReference type="ARBA" id="ARBA00023002"/>
    </source>
</evidence>
<comment type="similarity">
    <text evidence="6">Belongs to the peroxidase family.</text>
</comment>
<comment type="caution">
    <text evidence="8">The sequence shown here is derived from an EMBL/GenBank/DDBJ whole genome shotgun (WGS) entry which is preliminary data.</text>
</comment>
<dbReference type="PRINTS" id="PR00458">
    <property type="entry name" value="PEROXIDASE"/>
</dbReference>
<keyword evidence="9" id="KW-1185">Reference proteome</keyword>
<dbReference type="InterPro" id="IPR010255">
    <property type="entry name" value="Haem_peroxidase_sf"/>
</dbReference>
<keyword evidence="4" id="KW-0560">Oxidoreductase</keyword>
<evidence type="ECO:0000313" key="8">
    <source>
        <dbReference type="EMBL" id="CAJ1932388.1"/>
    </source>
</evidence>
<name>A0AAD2FED5_9STRA</name>
<dbReference type="PRINTS" id="PR00459">
    <property type="entry name" value="ASPEROXIDASE"/>
</dbReference>
<proteinExistence type="inferred from homology"/>
<dbReference type="PROSITE" id="PS00436">
    <property type="entry name" value="PEROXIDASE_2"/>
    <property type="match status" value="1"/>
</dbReference>
<evidence type="ECO:0000259" key="7">
    <source>
        <dbReference type="PROSITE" id="PS50873"/>
    </source>
</evidence>
<dbReference type="GO" id="GO:0034599">
    <property type="term" value="P:cellular response to oxidative stress"/>
    <property type="evidence" value="ECO:0007669"/>
    <property type="project" value="InterPro"/>
</dbReference>
<accession>A0AAD2FED5</accession>
<dbReference type="CDD" id="cd00691">
    <property type="entry name" value="ascorbate_peroxidase"/>
    <property type="match status" value="1"/>
</dbReference>
<dbReference type="Gene3D" id="1.10.520.10">
    <property type="match status" value="1"/>
</dbReference>
<keyword evidence="3" id="KW-0479">Metal-binding</keyword>
<dbReference type="GO" id="GO:0020037">
    <property type="term" value="F:heme binding"/>
    <property type="evidence" value="ECO:0007669"/>
    <property type="project" value="InterPro"/>
</dbReference>
<dbReference type="GO" id="GO:0004601">
    <property type="term" value="F:peroxidase activity"/>
    <property type="evidence" value="ECO:0007669"/>
    <property type="project" value="UniProtKB-KW"/>
</dbReference>
<evidence type="ECO:0000256" key="2">
    <source>
        <dbReference type="ARBA" id="ARBA00022617"/>
    </source>
</evidence>
<gene>
    <name evidence="8" type="ORF">CYCCA115_LOCUS2811</name>
</gene>
<dbReference type="PANTHER" id="PTHR31356">
    <property type="entry name" value="THYLAKOID LUMENAL 29 KDA PROTEIN, CHLOROPLASTIC-RELATED"/>
    <property type="match status" value="1"/>
</dbReference>
<dbReference type="PROSITE" id="PS50873">
    <property type="entry name" value="PEROXIDASE_4"/>
    <property type="match status" value="1"/>
</dbReference>
<dbReference type="Gene3D" id="1.10.420.10">
    <property type="entry name" value="Peroxidase, domain 2"/>
    <property type="match status" value="1"/>
</dbReference>
<organism evidence="8 9">
    <name type="scientific">Cylindrotheca closterium</name>
    <dbReference type="NCBI Taxonomy" id="2856"/>
    <lineage>
        <taxon>Eukaryota</taxon>
        <taxon>Sar</taxon>
        <taxon>Stramenopiles</taxon>
        <taxon>Ochrophyta</taxon>
        <taxon>Bacillariophyta</taxon>
        <taxon>Bacillariophyceae</taxon>
        <taxon>Bacillariophycidae</taxon>
        <taxon>Bacillariales</taxon>
        <taxon>Bacillariaceae</taxon>
        <taxon>Cylindrotheca</taxon>
    </lineage>
</organism>
<evidence type="ECO:0000256" key="5">
    <source>
        <dbReference type="ARBA" id="ARBA00023004"/>
    </source>
</evidence>
<evidence type="ECO:0000313" key="9">
    <source>
        <dbReference type="Proteomes" id="UP001295423"/>
    </source>
</evidence>
<keyword evidence="1" id="KW-0575">Peroxidase</keyword>
<dbReference type="InterPro" id="IPR002207">
    <property type="entry name" value="Peroxidase_I"/>
</dbReference>
<dbReference type="Pfam" id="PF00141">
    <property type="entry name" value="peroxidase"/>
    <property type="match status" value="1"/>
</dbReference>
<evidence type="ECO:0000256" key="1">
    <source>
        <dbReference type="ARBA" id="ARBA00022559"/>
    </source>
</evidence>
<sequence length="264" mass="28898">MPTDYAAVRSAIADLVNEKKCGPILIRLAWHDAGTFCKNTKTGGPRGCMRFTGDKSEAAFGANAGLAVARDLLEMIKNGPAKDMTYADFWALASIVAVKEMGGPDVPFRVGRKDAKEVGESVEEGRHPDADKESDHLRAVFGRMGFNDQDIVILSGAHTVGKCHADRSGFEGPWTADPYKFDNAYFVDLLNKEWKESKASTGNPQFAGSDGTMMLISDMALLKDEKFRPFVEKYAKDEKAFFDDFAVTYQKLIELGCTDLTAAA</sequence>
<dbReference type="AlphaFoldDB" id="A0AAD2FED5"/>
<dbReference type="InterPro" id="IPR019793">
    <property type="entry name" value="Peroxidases_heam-ligand_BS"/>
</dbReference>
<dbReference type="InterPro" id="IPR002016">
    <property type="entry name" value="Haem_peroxidase"/>
</dbReference>
<evidence type="ECO:0000256" key="6">
    <source>
        <dbReference type="RuleBase" id="RU004241"/>
    </source>
</evidence>
<dbReference type="PANTHER" id="PTHR31356:SF66">
    <property type="entry name" value="CATALASE-PEROXIDASE"/>
    <property type="match status" value="1"/>
</dbReference>
<keyword evidence="2" id="KW-0349">Heme</keyword>
<protein>
    <recommendedName>
        <fullName evidence="7">Plant heme peroxidase family profile domain-containing protein</fullName>
    </recommendedName>
</protein>
<feature type="domain" description="Plant heme peroxidase family profile" evidence="7">
    <location>
        <begin position="32"/>
        <end position="264"/>
    </location>
</feature>
<dbReference type="PROSITE" id="PS00435">
    <property type="entry name" value="PEROXIDASE_1"/>
    <property type="match status" value="1"/>
</dbReference>
<dbReference type="EMBL" id="CAKOGP040000224">
    <property type="protein sequence ID" value="CAJ1932388.1"/>
    <property type="molecule type" value="Genomic_DNA"/>
</dbReference>
<keyword evidence="5" id="KW-0408">Iron</keyword>
<dbReference type="FunFam" id="1.10.420.10:FF:000009">
    <property type="entry name" value="Ascorbate peroxidase"/>
    <property type="match status" value="1"/>
</dbReference>
<evidence type="ECO:0000256" key="3">
    <source>
        <dbReference type="ARBA" id="ARBA00022723"/>
    </source>
</evidence>
<dbReference type="SUPFAM" id="SSF48113">
    <property type="entry name" value="Heme-dependent peroxidases"/>
    <property type="match status" value="1"/>
</dbReference>
<dbReference type="GO" id="GO:0046872">
    <property type="term" value="F:metal ion binding"/>
    <property type="evidence" value="ECO:0007669"/>
    <property type="project" value="UniProtKB-KW"/>
</dbReference>
<dbReference type="GO" id="GO:0000302">
    <property type="term" value="P:response to reactive oxygen species"/>
    <property type="evidence" value="ECO:0007669"/>
    <property type="project" value="TreeGrafter"/>
</dbReference>
<dbReference type="InterPro" id="IPR019794">
    <property type="entry name" value="Peroxidases_AS"/>
</dbReference>
<reference evidence="8" key="1">
    <citation type="submission" date="2023-08" db="EMBL/GenBank/DDBJ databases">
        <authorList>
            <person name="Audoor S."/>
            <person name="Bilcke G."/>
        </authorList>
    </citation>
    <scope>NUCLEOTIDE SEQUENCE</scope>
</reference>
<dbReference type="InterPro" id="IPR044831">
    <property type="entry name" value="Ccp1-like"/>
</dbReference>
<dbReference type="Proteomes" id="UP001295423">
    <property type="component" value="Unassembled WGS sequence"/>
</dbReference>